<dbReference type="STRING" id="1676925.ENSPKIP00000010534"/>
<keyword evidence="7 8" id="KW-0472">Membrane</keyword>
<evidence type="ECO:0000256" key="1">
    <source>
        <dbReference type="ARBA" id="ARBA00004479"/>
    </source>
</evidence>
<dbReference type="Pfam" id="PF02038">
    <property type="entry name" value="ATP1G1_PLM_MAT8"/>
    <property type="match status" value="1"/>
</dbReference>
<dbReference type="PANTHER" id="PTHR14132">
    <property type="entry name" value="SODIUM/POTASSIUM-TRANSPORTING ATPASE SUBUNIT GAMMA"/>
    <property type="match status" value="1"/>
</dbReference>
<reference evidence="10" key="1">
    <citation type="submission" date="2025-08" db="UniProtKB">
        <authorList>
            <consortium name="Ensembl"/>
        </authorList>
    </citation>
    <scope>IDENTIFICATION</scope>
</reference>
<dbReference type="GeneTree" id="ENSGT00940000153062"/>
<keyword evidence="6 8" id="KW-0406">Ion transport</keyword>
<protein>
    <recommendedName>
        <fullName evidence="8">FXYD domain-containing ion transport regulator</fullName>
    </recommendedName>
</protein>
<evidence type="ECO:0000256" key="5">
    <source>
        <dbReference type="ARBA" id="ARBA00022729"/>
    </source>
</evidence>
<dbReference type="GO" id="GO:0043269">
    <property type="term" value="P:regulation of monoatomic ion transport"/>
    <property type="evidence" value="ECO:0007669"/>
    <property type="project" value="InterPro"/>
</dbReference>
<organism evidence="10 11">
    <name type="scientific">Paramormyrops kingsleyae</name>
    <dbReference type="NCBI Taxonomy" id="1676925"/>
    <lineage>
        <taxon>Eukaryota</taxon>
        <taxon>Metazoa</taxon>
        <taxon>Chordata</taxon>
        <taxon>Craniata</taxon>
        <taxon>Vertebrata</taxon>
        <taxon>Euteleostomi</taxon>
        <taxon>Actinopterygii</taxon>
        <taxon>Neopterygii</taxon>
        <taxon>Teleostei</taxon>
        <taxon>Osteoglossocephala</taxon>
        <taxon>Osteoglossomorpha</taxon>
        <taxon>Osteoglossiformes</taxon>
        <taxon>Mormyridae</taxon>
        <taxon>Paramormyrops</taxon>
    </lineage>
</organism>
<evidence type="ECO:0000256" key="6">
    <source>
        <dbReference type="ARBA" id="ARBA00023065"/>
    </source>
</evidence>
<accession>A0A3B3QX92</accession>
<dbReference type="AlphaFoldDB" id="A0A3B3QX92"/>
<comment type="subcellular location">
    <subcellularLocation>
        <location evidence="1">Membrane</location>
        <topology evidence="1">Single-pass type I membrane protein</topology>
    </subcellularLocation>
</comment>
<proteinExistence type="inferred from homology"/>
<feature type="transmembrane region" description="Helical" evidence="8">
    <location>
        <begin position="42"/>
        <end position="62"/>
    </location>
</feature>
<keyword evidence="4 8" id="KW-0812">Transmembrane</keyword>
<evidence type="ECO:0000313" key="11">
    <source>
        <dbReference type="Proteomes" id="UP000261540"/>
    </source>
</evidence>
<sequence length="100" mass="10963">MMLVMIKIINNNCYCAYRGDTGPTGEAATRLPLCFLADYESLRIGGLVFAVVLFALGVLLILSRRCRCSLNQKPRTPGDEEAQAENLIISKGKDAPKTEN</sequence>
<reference evidence="10" key="2">
    <citation type="submission" date="2025-09" db="UniProtKB">
        <authorList>
            <consortium name="Ensembl"/>
        </authorList>
    </citation>
    <scope>IDENTIFICATION</scope>
</reference>
<evidence type="ECO:0000313" key="10">
    <source>
        <dbReference type="Ensembl" id="ENSPKIP00000010534.1"/>
    </source>
</evidence>
<keyword evidence="11" id="KW-1185">Reference proteome</keyword>
<evidence type="ECO:0000256" key="8">
    <source>
        <dbReference type="RuleBase" id="RU364131"/>
    </source>
</evidence>
<evidence type="ECO:0000256" key="9">
    <source>
        <dbReference type="SAM" id="MobiDB-lite"/>
    </source>
</evidence>
<comment type="similarity">
    <text evidence="2 8">Belongs to the FXYD family.</text>
</comment>
<dbReference type="GO" id="GO:0017080">
    <property type="term" value="F:sodium channel regulator activity"/>
    <property type="evidence" value="ECO:0007669"/>
    <property type="project" value="TreeGrafter"/>
</dbReference>
<evidence type="ECO:0000256" key="2">
    <source>
        <dbReference type="ARBA" id="ARBA00005948"/>
    </source>
</evidence>
<keyword evidence="3 8" id="KW-0813">Transport</keyword>
<evidence type="ECO:0000256" key="3">
    <source>
        <dbReference type="ARBA" id="ARBA00022448"/>
    </source>
</evidence>
<evidence type="ECO:0000256" key="4">
    <source>
        <dbReference type="ARBA" id="ARBA00022692"/>
    </source>
</evidence>
<dbReference type="GO" id="GO:0016020">
    <property type="term" value="C:membrane"/>
    <property type="evidence" value="ECO:0007669"/>
    <property type="project" value="UniProtKB-SubCell"/>
</dbReference>
<dbReference type="GO" id="GO:0006811">
    <property type="term" value="P:monoatomic ion transport"/>
    <property type="evidence" value="ECO:0007669"/>
    <property type="project" value="UniProtKB-KW"/>
</dbReference>
<dbReference type="Ensembl" id="ENSPKIT00000034667.1">
    <property type="protein sequence ID" value="ENSPKIP00000010534.1"/>
    <property type="gene ID" value="ENSPKIG00000025222.1"/>
</dbReference>
<dbReference type="PANTHER" id="PTHR14132:SF15">
    <property type="entry name" value="FXYD DOMAIN-CONTAINING ION TRANSPORT REGULATOR 6-RELATED"/>
    <property type="match status" value="1"/>
</dbReference>
<dbReference type="InterPro" id="IPR000272">
    <property type="entry name" value="Ion-transport_regulator_FXYD"/>
</dbReference>
<dbReference type="Proteomes" id="UP000261540">
    <property type="component" value="Unplaced"/>
</dbReference>
<evidence type="ECO:0000256" key="7">
    <source>
        <dbReference type="ARBA" id="ARBA00023136"/>
    </source>
</evidence>
<feature type="region of interest" description="Disordered" evidence="9">
    <location>
        <begin position="72"/>
        <end position="100"/>
    </location>
</feature>
<keyword evidence="8" id="KW-1133">Transmembrane helix</keyword>
<feature type="compositionally biased region" description="Basic and acidic residues" evidence="9">
    <location>
        <begin position="91"/>
        <end position="100"/>
    </location>
</feature>
<dbReference type="Gene3D" id="1.20.5.780">
    <property type="entry name" value="Single helix bin"/>
    <property type="match status" value="1"/>
</dbReference>
<name>A0A3B3QX92_9TELE</name>
<keyword evidence="5" id="KW-0732">Signal</keyword>